<dbReference type="RefSeq" id="XP_051363492.1">
    <property type="nucleotide sequence ID" value="XM_051505153.1"/>
</dbReference>
<gene>
    <name evidence="3" type="ORF">J7T54_003649</name>
</gene>
<keyword evidence="1" id="KW-0472">Membrane</keyword>
<keyword evidence="1" id="KW-0812">Transmembrane</keyword>
<dbReference type="GeneID" id="75830146"/>
<dbReference type="PANTHER" id="PTHR35339">
    <property type="entry name" value="LINALOOL DEHYDRATASE_ISOMERASE DOMAIN-CONTAINING PROTEIN"/>
    <property type="match status" value="1"/>
</dbReference>
<keyword evidence="4" id="KW-1185">Reference proteome</keyword>
<comment type="caution">
    <text evidence="3">The sequence shown here is derived from an EMBL/GenBank/DDBJ whole genome shotgun (WGS) entry which is preliminary data.</text>
</comment>
<proteinExistence type="predicted"/>
<dbReference type="InterPro" id="IPR049349">
    <property type="entry name" value="DUF2264_N"/>
</dbReference>
<evidence type="ECO:0000313" key="4">
    <source>
        <dbReference type="Proteomes" id="UP001055219"/>
    </source>
</evidence>
<dbReference type="EMBL" id="JAGIXG020000012">
    <property type="protein sequence ID" value="KAI6782636.1"/>
    <property type="molecule type" value="Genomic_DNA"/>
</dbReference>
<dbReference type="AlphaFoldDB" id="A0A9P9Y358"/>
<dbReference type="InterPro" id="IPR016624">
    <property type="entry name" value="UCP014753"/>
</dbReference>
<reference evidence="3" key="1">
    <citation type="journal article" date="2021" name="J Fungi (Basel)">
        <title>Genomic and Metabolomic Analyses of the Marine Fungus Emericellopsis cladophorae: Insights into Saltwater Adaptability Mechanisms and Its Biosynthetic Potential.</title>
        <authorList>
            <person name="Goncalves M.F.M."/>
            <person name="Hilario S."/>
            <person name="Van de Peer Y."/>
            <person name="Esteves A.C."/>
            <person name="Alves A."/>
        </authorList>
    </citation>
    <scope>NUCLEOTIDE SEQUENCE</scope>
    <source>
        <strain evidence="3">MUM 19.33</strain>
    </source>
</reference>
<evidence type="ECO:0000259" key="2">
    <source>
        <dbReference type="Pfam" id="PF10022"/>
    </source>
</evidence>
<dbReference type="PANTHER" id="PTHR35339:SF2">
    <property type="entry name" value="DUF2264 DOMAIN-CONTAINING PROTEIN-RELATED"/>
    <property type="match status" value="1"/>
</dbReference>
<accession>A0A9P9Y358</accession>
<dbReference type="Pfam" id="PF10022">
    <property type="entry name" value="DUF2264"/>
    <property type="match status" value="1"/>
</dbReference>
<evidence type="ECO:0000256" key="1">
    <source>
        <dbReference type="SAM" id="Phobius"/>
    </source>
</evidence>
<dbReference type="Proteomes" id="UP001055219">
    <property type="component" value="Unassembled WGS sequence"/>
</dbReference>
<evidence type="ECO:0000313" key="3">
    <source>
        <dbReference type="EMBL" id="KAI6782636.1"/>
    </source>
</evidence>
<keyword evidence="1" id="KW-1133">Transmembrane helix</keyword>
<dbReference type="PIRSF" id="PIRSF014753">
    <property type="entry name" value="UCP014753"/>
    <property type="match status" value="1"/>
</dbReference>
<sequence length="456" mass="50347">MPRLAGFSDNPFQSRSDMIKATLALLRPLIPYFSQGKGRIVVPSATAAHFDERAAQLEGFARPLWAVGALLLALDHGVQDGLEAEITELVQPWIDGFISGTDPEHADYWGVMNDIDQRMVEAEIISFTLLAAPERTLGKMTDKQRGNVAAWLRSLHNLPMPKNNWRWFRVFANLALVKVLGEPLGDVQDEISADMDILDSFYRLDGWSADGPWQSREQAQNELDVAERTGRRDTVGIGRQADYYSGSFAIQFSQLLFVRFASDFDPARSSRYRTRARDFGSEFWRYFDASGPLIQQIAPDNTLALSRDGRESWAMKWNLPVLDDVPEDVKVGFEGLKEGEDEALIMSEAGASGLFSSLKSGVAPSESRVSVFKPDSNTNIACQRTLMPLADYGFCGGLGSEKACEPSRADVAVVILMPVPISFSSSLLVTFLVLAIAWSIIVRVHDAALVITSISS</sequence>
<organism evidence="3 4">
    <name type="scientific">Emericellopsis cladophorae</name>
    <dbReference type="NCBI Taxonomy" id="2686198"/>
    <lineage>
        <taxon>Eukaryota</taxon>
        <taxon>Fungi</taxon>
        <taxon>Dikarya</taxon>
        <taxon>Ascomycota</taxon>
        <taxon>Pezizomycotina</taxon>
        <taxon>Sordariomycetes</taxon>
        <taxon>Hypocreomycetidae</taxon>
        <taxon>Hypocreales</taxon>
        <taxon>Bionectriaceae</taxon>
        <taxon>Emericellopsis</taxon>
    </lineage>
</organism>
<dbReference type="OrthoDB" id="5150166at2759"/>
<name>A0A9P9Y358_9HYPO</name>
<feature type="transmembrane region" description="Helical" evidence="1">
    <location>
        <begin position="411"/>
        <end position="441"/>
    </location>
</feature>
<reference evidence="3" key="2">
    <citation type="submission" date="2022-07" db="EMBL/GenBank/DDBJ databases">
        <authorList>
            <person name="Goncalves M.F.M."/>
            <person name="Hilario S."/>
            <person name="Van De Peer Y."/>
            <person name="Esteves A.C."/>
            <person name="Alves A."/>
        </authorList>
    </citation>
    <scope>NUCLEOTIDE SEQUENCE</scope>
    <source>
        <strain evidence="3">MUM 19.33</strain>
    </source>
</reference>
<protein>
    <recommendedName>
        <fullName evidence="2">DUF2264 domain-containing protein</fullName>
    </recommendedName>
</protein>
<feature type="domain" description="DUF2264" evidence="2">
    <location>
        <begin position="14"/>
        <end position="294"/>
    </location>
</feature>